<keyword evidence="3" id="KW-1185">Reference proteome</keyword>
<dbReference type="EMBL" id="NHYD01003340">
    <property type="protein sequence ID" value="PPQ80254.1"/>
    <property type="molecule type" value="Genomic_DNA"/>
</dbReference>
<feature type="compositionally biased region" description="Polar residues" evidence="1">
    <location>
        <begin position="22"/>
        <end position="36"/>
    </location>
</feature>
<comment type="caution">
    <text evidence="2">The sequence shown here is derived from an EMBL/GenBank/DDBJ whole genome shotgun (WGS) entry which is preliminary data.</text>
</comment>
<feature type="region of interest" description="Disordered" evidence="1">
    <location>
        <begin position="21"/>
        <end position="59"/>
    </location>
</feature>
<evidence type="ECO:0000313" key="2">
    <source>
        <dbReference type="EMBL" id="PPQ80254.1"/>
    </source>
</evidence>
<proteinExistence type="predicted"/>
<dbReference type="InParanoid" id="A0A409WP19"/>
<dbReference type="OrthoDB" id="10575595at2759"/>
<evidence type="ECO:0000256" key="1">
    <source>
        <dbReference type="SAM" id="MobiDB-lite"/>
    </source>
</evidence>
<gene>
    <name evidence="2" type="ORF">CVT25_003513</name>
</gene>
<feature type="region of interest" description="Disordered" evidence="1">
    <location>
        <begin position="131"/>
        <end position="157"/>
    </location>
</feature>
<dbReference type="Proteomes" id="UP000283269">
    <property type="component" value="Unassembled WGS sequence"/>
</dbReference>
<organism evidence="2 3">
    <name type="scientific">Psilocybe cyanescens</name>
    <dbReference type="NCBI Taxonomy" id="93625"/>
    <lineage>
        <taxon>Eukaryota</taxon>
        <taxon>Fungi</taxon>
        <taxon>Dikarya</taxon>
        <taxon>Basidiomycota</taxon>
        <taxon>Agaricomycotina</taxon>
        <taxon>Agaricomycetes</taxon>
        <taxon>Agaricomycetidae</taxon>
        <taxon>Agaricales</taxon>
        <taxon>Agaricineae</taxon>
        <taxon>Strophariaceae</taxon>
        <taxon>Psilocybe</taxon>
    </lineage>
</organism>
<feature type="region of interest" description="Disordered" evidence="1">
    <location>
        <begin position="96"/>
        <end position="117"/>
    </location>
</feature>
<reference evidence="2 3" key="1">
    <citation type="journal article" date="2018" name="Evol. Lett.">
        <title>Horizontal gene cluster transfer increased hallucinogenic mushroom diversity.</title>
        <authorList>
            <person name="Reynolds H.T."/>
            <person name="Vijayakumar V."/>
            <person name="Gluck-Thaler E."/>
            <person name="Korotkin H.B."/>
            <person name="Matheny P.B."/>
            <person name="Slot J.C."/>
        </authorList>
    </citation>
    <scope>NUCLEOTIDE SEQUENCE [LARGE SCALE GENOMIC DNA]</scope>
    <source>
        <strain evidence="2 3">2631</strain>
    </source>
</reference>
<evidence type="ECO:0000313" key="3">
    <source>
        <dbReference type="Proteomes" id="UP000283269"/>
    </source>
</evidence>
<dbReference type="AlphaFoldDB" id="A0A409WP19"/>
<feature type="compositionally biased region" description="Low complexity" evidence="1">
    <location>
        <begin position="238"/>
        <end position="249"/>
    </location>
</feature>
<name>A0A409WP19_PSICY</name>
<accession>A0A409WP19</accession>
<sequence length="327" mass="35622">MGSSRPSISRLFSRPAKRLTFSKGSAESATSPNVAISPNVAPYQQEATHSKRTGKERCSSVVGVEHSVLETTAFDDLLARPSEEYKPCSLFTRTSSVESSPSEYSSSPSTPSSFSHSVLSQNSVTKYGGNYTFSKDEAPFDPEDSQEAPGTGSTSSAQQAEEYLDMGLVNEIFEKIVNPRARREGMCPGPRLGNAILSAYKKELLETVLAIEDSFASPVPKSGFVSYPWEKSPEVRGTPESSPDTSSSDIQLEDIPETFEENVHDLAALSKSQEQTTPQPVLLPAHILLRRAQLKAKGISPRSVDGVVHAPDTRLYRSCSIRPIERF</sequence>
<protein>
    <submittedName>
        <fullName evidence="2">Uncharacterized protein</fullName>
    </submittedName>
</protein>
<feature type="region of interest" description="Disordered" evidence="1">
    <location>
        <begin position="227"/>
        <end position="249"/>
    </location>
</feature>